<dbReference type="RefSeq" id="WP_183617169.1">
    <property type="nucleotide sequence ID" value="NZ_JACIDY010000005.1"/>
</dbReference>
<feature type="transmembrane region" description="Helical" evidence="1">
    <location>
        <begin position="67"/>
        <end position="87"/>
    </location>
</feature>
<keyword evidence="4" id="KW-1185">Reference proteome</keyword>
<dbReference type="EMBL" id="JACIDY010000005">
    <property type="protein sequence ID" value="MBB3940559.1"/>
    <property type="molecule type" value="Genomic_DNA"/>
</dbReference>
<keyword evidence="1" id="KW-1133">Transmembrane helix</keyword>
<name>A0A7W6FYK6_9SPHN</name>
<keyword evidence="2" id="KW-0732">Signal</keyword>
<evidence type="ECO:0000313" key="4">
    <source>
        <dbReference type="Proteomes" id="UP000561459"/>
    </source>
</evidence>
<evidence type="ECO:0000256" key="2">
    <source>
        <dbReference type="SAM" id="SignalP"/>
    </source>
</evidence>
<sequence length="93" mass="9107">MIMKKLALGLALGVSLVSSVAVAAEQRPTYLAFRAPAATANSSTLAGFAASAPVVKKANSGFGTIPVFVPLAGLIIVIGLVAAVATGRNGSPG</sequence>
<dbReference type="AlphaFoldDB" id="A0A7W6FYK6"/>
<protein>
    <recommendedName>
        <fullName evidence="5">Secreted protein</fullName>
    </recommendedName>
</protein>
<evidence type="ECO:0000313" key="3">
    <source>
        <dbReference type="EMBL" id="MBB3940559.1"/>
    </source>
</evidence>
<organism evidence="3 4">
    <name type="scientific">Novosphingobium fluoreni</name>
    <dbReference type="NCBI Taxonomy" id="1391222"/>
    <lineage>
        <taxon>Bacteria</taxon>
        <taxon>Pseudomonadati</taxon>
        <taxon>Pseudomonadota</taxon>
        <taxon>Alphaproteobacteria</taxon>
        <taxon>Sphingomonadales</taxon>
        <taxon>Sphingomonadaceae</taxon>
        <taxon>Novosphingobium</taxon>
    </lineage>
</organism>
<gene>
    <name evidence="3" type="ORF">GGR39_002216</name>
</gene>
<proteinExistence type="predicted"/>
<comment type="caution">
    <text evidence="3">The sequence shown here is derived from an EMBL/GenBank/DDBJ whole genome shotgun (WGS) entry which is preliminary data.</text>
</comment>
<keyword evidence="1" id="KW-0812">Transmembrane</keyword>
<reference evidence="3 4" key="1">
    <citation type="submission" date="2020-08" db="EMBL/GenBank/DDBJ databases">
        <title>Genomic Encyclopedia of Type Strains, Phase IV (KMG-IV): sequencing the most valuable type-strain genomes for metagenomic binning, comparative biology and taxonomic classification.</title>
        <authorList>
            <person name="Goeker M."/>
        </authorList>
    </citation>
    <scope>NUCLEOTIDE SEQUENCE [LARGE SCALE GENOMIC DNA]</scope>
    <source>
        <strain evidence="3 4">DSM 27568</strain>
    </source>
</reference>
<feature type="chain" id="PRO_5030627429" description="Secreted protein" evidence="2">
    <location>
        <begin position="24"/>
        <end position="93"/>
    </location>
</feature>
<feature type="signal peptide" evidence="2">
    <location>
        <begin position="1"/>
        <end position="23"/>
    </location>
</feature>
<evidence type="ECO:0000256" key="1">
    <source>
        <dbReference type="SAM" id="Phobius"/>
    </source>
</evidence>
<accession>A0A7W6FYK6</accession>
<dbReference type="Proteomes" id="UP000561459">
    <property type="component" value="Unassembled WGS sequence"/>
</dbReference>
<keyword evidence="1" id="KW-0472">Membrane</keyword>
<evidence type="ECO:0008006" key="5">
    <source>
        <dbReference type="Google" id="ProtNLM"/>
    </source>
</evidence>